<dbReference type="InterPro" id="IPR000073">
    <property type="entry name" value="AB_hydrolase_1"/>
</dbReference>
<organism evidence="3 4">
    <name type="scientific">Luteipulveratus flavus</name>
    <dbReference type="NCBI Taxonomy" id="3031728"/>
    <lineage>
        <taxon>Bacteria</taxon>
        <taxon>Bacillati</taxon>
        <taxon>Actinomycetota</taxon>
        <taxon>Actinomycetes</taxon>
        <taxon>Micrococcales</taxon>
        <taxon>Dermacoccaceae</taxon>
        <taxon>Luteipulveratus</taxon>
    </lineage>
</organism>
<dbReference type="PANTHER" id="PTHR43329">
    <property type="entry name" value="EPOXIDE HYDROLASE"/>
    <property type="match status" value="1"/>
</dbReference>
<dbReference type="PRINTS" id="PR00412">
    <property type="entry name" value="EPOXHYDRLASE"/>
</dbReference>
<dbReference type="Pfam" id="PF00561">
    <property type="entry name" value="Abhydrolase_1"/>
    <property type="match status" value="1"/>
</dbReference>
<comment type="caution">
    <text evidence="3">The sequence shown here is derived from an EMBL/GenBank/DDBJ whole genome shotgun (WGS) entry which is preliminary data.</text>
</comment>
<gene>
    <name evidence="3" type="ORF">P4R38_10815</name>
</gene>
<protein>
    <submittedName>
        <fullName evidence="3">Alpha/beta fold hydrolase</fullName>
    </submittedName>
</protein>
<name>A0ABT6C8U0_9MICO</name>
<reference evidence="3 4" key="1">
    <citation type="submission" date="2023-03" db="EMBL/GenBank/DDBJ databases">
        <title>YIM 133296 draft genome.</title>
        <authorList>
            <person name="Xiong L."/>
        </authorList>
    </citation>
    <scope>NUCLEOTIDE SEQUENCE [LARGE SCALE GENOMIC DNA]</scope>
    <source>
        <strain evidence="3 4">YIM 133296</strain>
    </source>
</reference>
<keyword evidence="1 3" id="KW-0378">Hydrolase</keyword>
<dbReference type="Proteomes" id="UP001528912">
    <property type="component" value="Unassembled WGS sequence"/>
</dbReference>
<sequence length="287" mass="31524">MDTFTHDGLTFDATDSGPRDGDVVLLLHGFPQDRHAYDRVAARLNDAGLRTIAFDQRGYSPGATPGGRSAYGMKHLVRDALAAADAAGAQTFHVVGHDWGGAVAWALAEHAADRVRTVTVLSTPHPEALVRAFRTFTQAKKSWYMAFFQLPYVPERAIPRTLRRTYAGLPEADIERYVARFSTPESLTGPLNWYRAMAGAQVGALTRSLRSGRSGGEPAAPRHGITVPTTYIWGRRDFALGREAAELTQEYVEADYRFVELDAGHWLPELNADDVATTVLDRIRTAA</sequence>
<evidence type="ECO:0000313" key="3">
    <source>
        <dbReference type="EMBL" id="MDF8264737.1"/>
    </source>
</evidence>
<feature type="domain" description="AB hydrolase-1" evidence="2">
    <location>
        <begin position="23"/>
        <end position="270"/>
    </location>
</feature>
<evidence type="ECO:0000256" key="1">
    <source>
        <dbReference type="ARBA" id="ARBA00022801"/>
    </source>
</evidence>
<keyword evidence="4" id="KW-1185">Reference proteome</keyword>
<evidence type="ECO:0000259" key="2">
    <source>
        <dbReference type="Pfam" id="PF00561"/>
    </source>
</evidence>
<dbReference type="InterPro" id="IPR000639">
    <property type="entry name" value="Epox_hydrolase-like"/>
</dbReference>
<dbReference type="SUPFAM" id="SSF53474">
    <property type="entry name" value="alpha/beta-Hydrolases"/>
    <property type="match status" value="1"/>
</dbReference>
<dbReference type="Gene3D" id="3.40.50.1820">
    <property type="entry name" value="alpha/beta hydrolase"/>
    <property type="match status" value="1"/>
</dbReference>
<dbReference type="InterPro" id="IPR029058">
    <property type="entry name" value="AB_hydrolase_fold"/>
</dbReference>
<dbReference type="EMBL" id="JAROAV010000028">
    <property type="protein sequence ID" value="MDF8264737.1"/>
    <property type="molecule type" value="Genomic_DNA"/>
</dbReference>
<dbReference type="RefSeq" id="WP_277192133.1">
    <property type="nucleotide sequence ID" value="NZ_JAROAV010000028.1"/>
</dbReference>
<dbReference type="GO" id="GO:0016787">
    <property type="term" value="F:hydrolase activity"/>
    <property type="evidence" value="ECO:0007669"/>
    <property type="project" value="UniProtKB-KW"/>
</dbReference>
<proteinExistence type="predicted"/>
<evidence type="ECO:0000313" key="4">
    <source>
        <dbReference type="Proteomes" id="UP001528912"/>
    </source>
</evidence>
<accession>A0ABT6C8U0</accession>